<organism evidence="1 2">
    <name type="scientific">Miniphocaeibacter halophilus</name>
    <dbReference type="NCBI Taxonomy" id="2931922"/>
    <lineage>
        <taxon>Bacteria</taxon>
        <taxon>Bacillati</taxon>
        <taxon>Bacillota</taxon>
        <taxon>Tissierellia</taxon>
        <taxon>Tissierellales</taxon>
        <taxon>Peptoniphilaceae</taxon>
        <taxon>Miniphocaeibacter</taxon>
    </lineage>
</organism>
<protein>
    <submittedName>
        <fullName evidence="1">Uncharacterized protein</fullName>
    </submittedName>
</protein>
<accession>A0AC61N042</accession>
<evidence type="ECO:0000313" key="1">
    <source>
        <dbReference type="EMBL" id="QQK08523.1"/>
    </source>
</evidence>
<name>A0AC61N042_9FIRM</name>
<gene>
    <name evidence="1" type="ORF">JFY71_03015</name>
</gene>
<keyword evidence="2" id="KW-1185">Reference proteome</keyword>
<reference evidence="1 2" key="1">
    <citation type="journal article" date="2022" name="Int. J. Syst. Evol. Microbiol.">
        <title>Miniphocaeibacter halophilus sp. nov., an ammonium-tolerant acetate-producing bacterium isolated from a biogas system.</title>
        <authorList>
            <person name="Schnurer A."/>
            <person name="Singh A."/>
            <person name="Bi S."/>
            <person name="Qiao W."/>
            <person name="Westerholm M."/>
        </authorList>
    </citation>
    <scope>NUCLEOTIDE SEQUENCE [LARGE SCALE GENOMIC DNA]</scope>
    <source>
        <strain evidence="1 2">AMB_01</strain>
    </source>
</reference>
<evidence type="ECO:0000313" key="2">
    <source>
        <dbReference type="Proteomes" id="UP000595814"/>
    </source>
</evidence>
<proteinExistence type="predicted"/>
<dbReference type="Proteomes" id="UP000595814">
    <property type="component" value="Chromosome"/>
</dbReference>
<sequence length="155" mass="18505">MIVINRYDDDCENEYRNLRDNYKNIVDYLEENTEYIELVNFKYEGRESEFDTRFFNIIYDDIIEKSSVMRWAGTPKGPDDSNMYKVKASKELFDFMREQKFFFRAKKGGFLFDNLESQADIAFYNKNNICLLYTTTEEAIVGIYDEKIEKIAKGN</sequence>
<dbReference type="EMBL" id="CP066744">
    <property type="protein sequence ID" value="QQK08523.1"/>
    <property type="molecule type" value="Genomic_DNA"/>
</dbReference>